<evidence type="ECO:0000256" key="6">
    <source>
        <dbReference type="ARBA" id="ARBA00022801"/>
    </source>
</evidence>
<dbReference type="PANTHER" id="PTHR46986:SF1">
    <property type="entry name" value="ENDORIBONUCLEASE YBEY, CHLOROPLASTIC"/>
    <property type="match status" value="1"/>
</dbReference>
<dbReference type="PROSITE" id="PS01306">
    <property type="entry name" value="UPF0054"/>
    <property type="match status" value="1"/>
</dbReference>
<organism evidence="8">
    <name type="scientific">Paulinella micropora</name>
    <dbReference type="NCBI Taxonomy" id="1928728"/>
    <lineage>
        <taxon>Eukaryota</taxon>
        <taxon>Sar</taxon>
        <taxon>Rhizaria</taxon>
        <taxon>Cercozoa</taxon>
        <taxon>Imbricatea</taxon>
        <taxon>Silicofilosea</taxon>
        <taxon>Euglyphida</taxon>
        <taxon>Paulinellidae</taxon>
        <taxon>Paulinella</taxon>
    </lineage>
</organism>
<dbReference type="GO" id="GO:0006364">
    <property type="term" value="P:rRNA processing"/>
    <property type="evidence" value="ECO:0007669"/>
    <property type="project" value="InterPro"/>
</dbReference>
<dbReference type="Pfam" id="PF02130">
    <property type="entry name" value="YbeY"/>
    <property type="match status" value="1"/>
</dbReference>
<dbReference type="GO" id="GO:0004519">
    <property type="term" value="F:endonuclease activity"/>
    <property type="evidence" value="ECO:0007669"/>
    <property type="project" value="UniProtKB-KW"/>
</dbReference>
<keyword evidence="3" id="KW-0540">Nuclease</keyword>
<dbReference type="NCBIfam" id="TIGR00043">
    <property type="entry name" value="rRNA maturation RNase YbeY"/>
    <property type="match status" value="1"/>
</dbReference>
<keyword evidence="4" id="KW-0479">Metal-binding</keyword>
<accession>A0A385I058</accession>
<evidence type="ECO:0000313" key="8">
    <source>
        <dbReference type="EMBL" id="AXY63284.1"/>
    </source>
</evidence>
<dbReference type="Gene3D" id="3.40.390.30">
    <property type="entry name" value="Metalloproteases ('zincins'), catalytic domain"/>
    <property type="match status" value="1"/>
</dbReference>
<proteinExistence type="inferred from homology"/>
<evidence type="ECO:0000256" key="1">
    <source>
        <dbReference type="ARBA" id="ARBA00001947"/>
    </source>
</evidence>
<dbReference type="InterPro" id="IPR020549">
    <property type="entry name" value="YbeY_CS"/>
</dbReference>
<evidence type="ECO:0000256" key="7">
    <source>
        <dbReference type="ARBA" id="ARBA00022833"/>
    </source>
</evidence>
<dbReference type="GO" id="GO:0046872">
    <property type="term" value="F:metal ion binding"/>
    <property type="evidence" value="ECO:0007669"/>
    <property type="project" value="UniProtKB-KW"/>
</dbReference>
<reference evidence="8" key="1">
    <citation type="submission" date="2018-02" db="EMBL/GenBank/DDBJ databases">
        <title>Genome reduction pattern in chromatophore genome of Paulinella.</title>
        <authorList>
            <person name="Lhee D."/>
            <person name="Yoon H.S."/>
        </authorList>
    </citation>
    <scope>NUCLEOTIDE SEQUENCE</scope>
    <source>
        <strain evidence="8">NZ27</strain>
    </source>
</reference>
<keyword evidence="8" id="KW-0934">Plastid</keyword>
<keyword evidence="7" id="KW-0862">Zinc</keyword>
<comment type="cofactor">
    <cofactor evidence="1">
        <name>Zn(2+)</name>
        <dbReference type="ChEBI" id="CHEBI:29105"/>
    </cofactor>
</comment>
<dbReference type="SUPFAM" id="SSF55486">
    <property type="entry name" value="Metalloproteases ('zincins'), catalytic domain"/>
    <property type="match status" value="1"/>
</dbReference>
<keyword evidence="5" id="KW-0255">Endonuclease</keyword>
<dbReference type="GO" id="GO:0004222">
    <property type="term" value="F:metalloendopeptidase activity"/>
    <property type="evidence" value="ECO:0007669"/>
    <property type="project" value="InterPro"/>
</dbReference>
<dbReference type="InterPro" id="IPR023091">
    <property type="entry name" value="MetalPrtase_cat_dom_sf_prd"/>
</dbReference>
<evidence type="ECO:0000256" key="4">
    <source>
        <dbReference type="ARBA" id="ARBA00022723"/>
    </source>
</evidence>
<evidence type="ECO:0000256" key="5">
    <source>
        <dbReference type="ARBA" id="ARBA00022759"/>
    </source>
</evidence>
<comment type="similarity">
    <text evidence="2">Belongs to the endoribonuclease YbeY family.</text>
</comment>
<geneLocation type="plastid" evidence="8"/>
<gene>
    <name evidence="8" type="ORF">PMNZ_340</name>
</gene>
<evidence type="ECO:0000256" key="3">
    <source>
        <dbReference type="ARBA" id="ARBA00022722"/>
    </source>
</evidence>
<dbReference type="HAMAP" id="MF_00009">
    <property type="entry name" value="Endoribonucl_YbeY"/>
    <property type="match status" value="1"/>
</dbReference>
<dbReference type="InterPro" id="IPR002036">
    <property type="entry name" value="YbeY"/>
</dbReference>
<protein>
    <submittedName>
        <fullName evidence="8">Uncharacterized protein</fullName>
    </submittedName>
</protein>
<evidence type="ECO:0000256" key="2">
    <source>
        <dbReference type="ARBA" id="ARBA00010875"/>
    </source>
</evidence>
<keyword evidence="6" id="KW-0378">Hydrolase</keyword>
<sequence length="177" mass="20760">MLNLDLAFEVDCKEYSEEPWTNLIQGPDLWLHLFSHWLRHLETDLFSDSYIETYTLGLRLVNDTEIRLLNKVWRGMDQSTDVLSFPIHECLLLDLIGKDNNKKNISIELGDIIISIDTAARQATEHKYSLEEELHWLASHGILHLIGFDHPDQKSLSRMLNYQEKLLSKRYHDNSKN</sequence>
<name>A0A385I058_9EUKA</name>
<dbReference type="AlphaFoldDB" id="A0A385I058"/>
<dbReference type="PANTHER" id="PTHR46986">
    <property type="entry name" value="ENDORIBONUCLEASE YBEY, CHLOROPLASTIC"/>
    <property type="match status" value="1"/>
</dbReference>
<dbReference type="EMBL" id="MG976688">
    <property type="protein sequence ID" value="AXY63284.1"/>
    <property type="molecule type" value="Genomic_DNA"/>
</dbReference>